<proteinExistence type="predicted"/>
<accession>A0A328C6Z2</accession>
<keyword evidence="2" id="KW-1185">Reference proteome</keyword>
<dbReference type="EMBL" id="QHKO01000004">
    <property type="protein sequence ID" value="RAL22224.1"/>
    <property type="molecule type" value="Genomic_DNA"/>
</dbReference>
<name>A0A328C6Z2_9DELT</name>
<protein>
    <submittedName>
        <fullName evidence="1">Uncharacterized protein</fullName>
    </submittedName>
</protein>
<evidence type="ECO:0000313" key="1">
    <source>
        <dbReference type="EMBL" id="RAL22224.1"/>
    </source>
</evidence>
<organism evidence="1 2">
    <name type="scientific">Lujinxingia litoralis</name>
    <dbReference type="NCBI Taxonomy" id="2211119"/>
    <lineage>
        <taxon>Bacteria</taxon>
        <taxon>Deltaproteobacteria</taxon>
        <taxon>Bradymonadales</taxon>
        <taxon>Lujinxingiaceae</taxon>
        <taxon>Lujinxingia</taxon>
    </lineage>
</organism>
<comment type="caution">
    <text evidence="1">The sequence shown here is derived from an EMBL/GenBank/DDBJ whole genome shotgun (WGS) entry which is preliminary data.</text>
</comment>
<evidence type="ECO:0000313" key="2">
    <source>
        <dbReference type="Proteomes" id="UP000249169"/>
    </source>
</evidence>
<dbReference type="OrthoDB" id="5516118at2"/>
<sequence length="521" mass="55758">MMMRWVGMAAALTLTACGTGDPEAWMNEGSYLGPVQVGEELVWADRTRAELVVVSPDRDALRGELKVAYQPTRENVVLLEPVPGGATVAALHGGSAPGVSLHDLDAGTRRDVRARSAFGRMTIDPDGAYVLLSHDPAAVGGEARNLNEVGLVDLRDEAAGEAEVLTLFSQPERLVFAPPFELDGQPYRLALGLSTSEINVIDLEAEHPDDRLRAIPLTVSQSDTPRSAVQVVIDTDDAPGTPESISIFVLTDVGSDITQIVVQPASSPEGGRRLALSVNQLYAGQQPVRFEVVDLPGVGRRIFAVDGARPQMTMVDVLSGESSTYELPMDVAPTGLQRFDVPGSQEDDAEPRLLVTSTRDRLVTLVRPELLTLASETPTVGRGLEAVRLQSPPLVSWFEGAAGKVVVGHEQGFSLIDLDTRRASYVSAAAPLANVARYSGGLFAVYQWGDSVVQLDVASGQTATTRIDGGTRALAVMPDKGLLVVLHDSPHGLLTLLPLDELVASRARMFDFVLLDRVLER</sequence>
<reference evidence="1 2" key="1">
    <citation type="submission" date="2018-05" db="EMBL/GenBank/DDBJ databases">
        <title>Lujinxingia marina gen. nov. sp. nov., a new facultative anaerobic member of the class Deltaproteobacteria, and proposal of Lujinxingaceae fam. nov.</title>
        <authorList>
            <person name="Li C.-M."/>
        </authorList>
    </citation>
    <scope>NUCLEOTIDE SEQUENCE [LARGE SCALE GENOMIC DNA]</scope>
    <source>
        <strain evidence="1 2">B210</strain>
    </source>
</reference>
<dbReference type="Proteomes" id="UP000249169">
    <property type="component" value="Unassembled WGS sequence"/>
</dbReference>
<dbReference type="AlphaFoldDB" id="A0A328C6Z2"/>
<dbReference type="RefSeq" id="WP_111729795.1">
    <property type="nucleotide sequence ID" value="NZ_QHKO01000004.1"/>
</dbReference>
<dbReference type="PROSITE" id="PS51257">
    <property type="entry name" value="PROKAR_LIPOPROTEIN"/>
    <property type="match status" value="1"/>
</dbReference>
<gene>
    <name evidence="1" type="ORF">DL240_10245</name>
</gene>